<sequence>MERSSENPLSPTPSTASSSLMAVKSPSPAVRDESIRDNIKELADLYKKRGSGMPQQNVKGGDPRRMTIILGGMLYDMEAGKGFRRRSIPGPNPQKVELSRKSSLDDIFMRAKELYFGDKANLKKMNLADSSGMIVNVNPCDWNLEEYYKDNDYKPSRHKLYVVYDTNDDLVESNIFGSSEEGQLEPSKNYRERDKNDSIYTQGYTLPI</sequence>
<feature type="region of interest" description="Disordered" evidence="1">
    <location>
        <begin position="1"/>
        <end position="35"/>
    </location>
</feature>
<reference evidence="2" key="1">
    <citation type="submission" date="2017-05" db="UniProtKB">
        <authorList>
            <consortium name="EnsemblMetazoa"/>
        </authorList>
    </citation>
    <scope>IDENTIFICATION</scope>
</reference>
<name>A0A1X7U7R9_AMPQE</name>
<dbReference type="EnsemblMetazoa" id="Aqu2.1.23825_001">
    <property type="protein sequence ID" value="Aqu2.1.23825_001"/>
    <property type="gene ID" value="Aqu2.1.23825"/>
</dbReference>
<accession>A0A1X7U7R9</accession>
<proteinExistence type="predicted"/>
<organism evidence="2">
    <name type="scientific">Amphimedon queenslandica</name>
    <name type="common">Sponge</name>
    <dbReference type="NCBI Taxonomy" id="400682"/>
    <lineage>
        <taxon>Eukaryota</taxon>
        <taxon>Metazoa</taxon>
        <taxon>Porifera</taxon>
        <taxon>Demospongiae</taxon>
        <taxon>Heteroscleromorpha</taxon>
        <taxon>Haplosclerida</taxon>
        <taxon>Niphatidae</taxon>
        <taxon>Amphimedon</taxon>
    </lineage>
</organism>
<evidence type="ECO:0000313" key="2">
    <source>
        <dbReference type="EnsemblMetazoa" id="Aqu2.1.23825_001"/>
    </source>
</evidence>
<dbReference type="AlphaFoldDB" id="A0A1X7U7R9"/>
<dbReference type="InParanoid" id="A0A1X7U7R9"/>
<evidence type="ECO:0000256" key="1">
    <source>
        <dbReference type="SAM" id="MobiDB-lite"/>
    </source>
</evidence>
<protein>
    <submittedName>
        <fullName evidence="2">Uncharacterized protein</fullName>
    </submittedName>
</protein>
<feature type="compositionally biased region" description="Low complexity" evidence="1">
    <location>
        <begin position="8"/>
        <end position="20"/>
    </location>
</feature>